<dbReference type="GO" id="GO:0048046">
    <property type="term" value="C:apoplast"/>
    <property type="evidence" value="ECO:0007669"/>
    <property type="project" value="UniProtKB-SubCell"/>
</dbReference>
<evidence type="ECO:0000256" key="12">
    <source>
        <dbReference type="PIRSR" id="PIRSR601929-2"/>
    </source>
</evidence>
<dbReference type="FunFam" id="2.60.120.10:FF:000047">
    <property type="entry name" value="Auxin-binding protein ABP19a"/>
    <property type="match status" value="1"/>
</dbReference>
<feature type="binding site" evidence="12">
    <location>
        <position position="157"/>
    </location>
    <ligand>
        <name>Mn(2+)</name>
        <dbReference type="ChEBI" id="CHEBI:29035"/>
    </ligand>
</feature>
<evidence type="ECO:0000256" key="13">
    <source>
        <dbReference type="PIRSR" id="PIRSR601929-3"/>
    </source>
</evidence>
<dbReference type="SUPFAM" id="SSF51182">
    <property type="entry name" value="RmlC-like cupins"/>
    <property type="match status" value="1"/>
</dbReference>
<gene>
    <name evidence="16" type="primary">LOC102704908</name>
</gene>
<feature type="disulfide bond" evidence="13">
    <location>
        <begin position="32"/>
        <end position="48"/>
    </location>
</feature>
<feature type="binding site" evidence="11">
    <location>
        <position position="112"/>
    </location>
    <ligand>
        <name>oxalate</name>
        <dbReference type="ChEBI" id="CHEBI:30623"/>
    </ligand>
</feature>
<dbReference type="InterPro" id="IPR001929">
    <property type="entry name" value="Germin"/>
</dbReference>
<dbReference type="InterPro" id="IPR011051">
    <property type="entry name" value="RmlC_Cupin_sf"/>
</dbReference>
<dbReference type="OrthoDB" id="1921208at2759"/>
<feature type="chain" id="PRO_5019612443" description="Germin-like protein" evidence="14">
    <location>
        <begin position="24"/>
        <end position="219"/>
    </location>
</feature>
<keyword evidence="9 13" id="KW-1015">Disulfide bond</keyword>
<evidence type="ECO:0000259" key="15">
    <source>
        <dbReference type="SMART" id="SM00835"/>
    </source>
</evidence>
<dbReference type="OMA" id="GRQDYRC"/>
<evidence type="ECO:0000256" key="2">
    <source>
        <dbReference type="ARBA" id="ARBA00004271"/>
    </source>
</evidence>
<feature type="signal peptide" evidence="14">
    <location>
        <begin position="1"/>
        <end position="23"/>
    </location>
</feature>
<dbReference type="eggNOG" id="ENOG502QT7C">
    <property type="taxonomic scope" value="Eukaryota"/>
</dbReference>
<comment type="similarity">
    <text evidence="3 14">Belongs to the germin family.</text>
</comment>
<dbReference type="SMART" id="SM00835">
    <property type="entry name" value="Cupin_1"/>
    <property type="match status" value="1"/>
</dbReference>
<evidence type="ECO:0000256" key="6">
    <source>
        <dbReference type="ARBA" id="ARBA00022525"/>
    </source>
</evidence>
<dbReference type="RefSeq" id="XP_006659476.2">
    <property type="nucleotide sequence ID" value="XM_006659413.2"/>
</dbReference>
<dbReference type="InterPro" id="IPR019780">
    <property type="entry name" value="Germin_Mn-BS"/>
</dbReference>
<evidence type="ECO:0000256" key="5">
    <source>
        <dbReference type="ARBA" id="ARBA00022523"/>
    </source>
</evidence>
<evidence type="ECO:0000256" key="7">
    <source>
        <dbReference type="ARBA" id="ARBA00022723"/>
    </source>
</evidence>
<dbReference type="AlphaFoldDB" id="J3MTL8"/>
<dbReference type="Gene3D" id="2.60.120.10">
    <property type="entry name" value="Jelly Rolls"/>
    <property type="match status" value="1"/>
</dbReference>
<protein>
    <recommendedName>
        <fullName evidence="14">Germin-like protein</fullName>
    </recommendedName>
</protein>
<sequence>MATRTMVLLPVLLSIVLLSVSTATTALTQDFCVADLLRGGDTPAGYICRPPATVTAADFYNGGLAKPGILIEPFNTSLASAFVKQYPALNGLGISASRVDILPGGVVPLHTHPAGTELLYVLEGTMKAGFISSNSNKVYTKVLSKGDLYLFPQGLLHFQYNTGDTTAVGFAAYSSPDPGLQILDSALFGNNLPTPDVVKGTFLAEAEVRKLKARFGGSG</sequence>
<evidence type="ECO:0000256" key="3">
    <source>
        <dbReference type="ARBA" id="ARBA00007456"/>
    </source>
</evidence>
<keyword evidence="6 14" id="KW-0964">Secreted</keyword>
<dbReference type="PANTHER" id="PTHR31238">
    <property type="entry name" value="GERMIN-LIKE PROTEIN SUBFAMILY 3 MEMBER 3"/>
    <property type="match status" value="1"/>
</dbReference>
<dbReference type="CDD" id="cd02241">
    <property type="entry name" value="cupin_OxOx"/>
    <property type="match status" value="1"/>
</dbReference>
<feature type="binding site" evidence="12">
    <location>
        <position position="110"/>
    </location>
    <ligand>
        <name>Mn(2+)</name>
        <dbReference type="ChEBI" id="CHEBI:29035"/>
    </ligand>
</feature>
<keyword evidence="5 14" id="KW-0052">Apoplast</keyword>
<feature type="domain" description="Cupin type-1" evidence="15">
    <location>
        <begin position="62"/>
        <end position="209"/>
    </location>
</feature>
<dbReference type="Pfam" id="PF00190">
    <property type="entry name" value="Cupin_1"/>
    <property type="match status" value="1"/>
</dbReference>
<comment type="function">
    <text evidence="1">May play a role in plant defense. Probably has no oxalate oxidase activity even if the active site is conserved.</text>
</comment>
<dbReference type="HOGENOM" id="CLU_015790_0_2_1"/>
<proteinExistence type="inferred from homology"/>
<organism evidence="16">
    <name type="scientific">Oryza brachyantha</name>
    <name type="common">malo sina</name>
    <dbReference type="NCBI Taxonomy" id="4533"/>
    <lineage>
        <taxon>Eukaryota</taxon>
        <taxon>Viridiplantae</taxon>
        <taxon>Streptophyta</taxon>
        <taxon>Embryophyta</taxon>
        <taxon>Tracheophyta</taxon>
        <taxon>Spermatophyta</taxon>
        <taxon>Magnoliopsida</taxon>
        <taxon>Liliopsida</taxon>
        <taxon>Poales</taxon>
        <taxon>Poaceae</taxon>
        <taxon>BOP clade</taxon>
        <taxon>Oryzoideae</taxon>
        <taxon>Oryzeae</taxon>
        <taxon>Oryzinae</taxon>
        <taxon>Oryza</taxon>
    </lineage>
</organism>
<keyword evidence="10 11" id="KW-0464">Manganese</keyword>
<evidence type="ECO:0000256" key="9">
    <source>
        <dbReference type="ARBA" id="ARBA00023157"/>
    </source>
</evidence>
<dbReference type="PROSITE" id="PS00725">
    <property type="entry name" value="GERMIN"/>
    <property type="match status" value="1"/>
</dbReference>
<evidence type="ECO:0000256" key="10">
    <source>
        <dbReference type="ARBA" id="ARBA00023211"/>
    </source>
</evidence>
<evidence type="ECO:0000256" key="14">
    <source>
        <dbReference type="RuleBase" id="RU366015"/>
    </source>
</evidence>
<comment type="subunit">
    <text evidence="4">Oligomer (believed to be a pentamer but probably hexamer).</text>
</comment>
<keyword evidence="7 11" id="KW-0479">Metal-binding</keyword>
<evidence type="ECO:0000256" key="4">
    <source>
        <dbReference type="ARBA" id="ARBA00011268"/>
    </source>
</evidence>
<evidence type="ECO:0000313" key="17">
    <source>
        <dbReference type="Proteomes" id="UP000006038"/>
    </source>
</evidence>
<dbReference type="Gramene" id="OB08G24490.1">
    <property type="protein sequence ID" value="OB08G24490.1"/>
    <property type="gene ID" value="OB08G24490"/>
</dbReference>
<dbReference type="PRINTS" id="PR00325">
    <property type="entry name" value="GERMIN"/>
</dbReference>
<evidence type="ECO:0000256" key="8">
    <source>
        <dbReference type="ARBA" id="ARBA00022729"/>
    </source>
</evidence>
<reference evidence="16" key="1">
    <citation type="journal article" date="2013" name="Nat. Commun.">
        <title>Whole-genome sequencing of Oryza brachyantha reveals mechanisms underlying Oryza genome evolution.</title>
        <authorList>
            <person name="Chen J."/>
            <person name="Huang Q."/>
            <person name="Gao D."/>
            <person name="Wang J."/>
            <person name="Lang Y."/>
            <person name="Liu T."/>
            <person name="Li B."/>
            <person name="Bai Z."/>
            <person name="Luis Goicoechea J."/>
            <person name="Liang C."/>
            <person name="Chen C."/>
            <person name="Zhang W."/>
            <person name="Sun S."/>
            <person name="Liao Y."/>
            <person name="Zhang X."/>
            <person name="Yang L."/>
            <person name="Song C."/>
            <person name="Wang M."/>
            <person name="Shi J."/>
            <person name="Liu G."/>
            <person name="Liu J."/>
            <person name="Zhou H."/>
            <person name="Zhou W."/>
            <person name="Yu Q."/>
            <person name="An N."/>
            <person name="Chen Y."/>
            <person name="Cai Q."/>
            <person name="Wang B."/>
            <person name="Liu B."/>
            <person name="Min J."/>
            <person name="Huang Y."/>
            <person name="Wu H."/>
            <person name="Li Z."/>
            <person name="Zhang Y."/>
            <person name="Yin Y."/>
            <person name="Song W."/>
            <person name="Jiang J."/>
            <person name="Jackson S.A."/>
            <person name="Wing R.A."/>
            <person name="Wang J."/>
            <person name="Chen M."/>
        </authorList>
    </citation>
    <scope>NUCLEOTIDE SEQUENCE [LARGE SCALE GENOMIC DNA]</scope>
    <source>
        <strain evidence="16">cv. IRGC 101232</strain>
    </source>
</reference>
<accession>J3MTL8</accession>
<dbReference type="InterPro" id="IPR006045">
    <property type="entry name" value="Cupin_1"/>
</dbReference>
<feature type="binding site" evidence="11">
    <location>
        <position position="117"/>
    </location>
    <ligand>
        <name>oxalate</name>
        <dbReference type="ChEBI" id="CHEBI:30623"/>
    </ligand>
</feature>
<dbReference type="KEGG" id="obr:102704908"/>
<keyword evidence="8 14" id="KW-0732">Signal</keyword>
<feature type="binding site" evidence="12">
    <location>
        <position position="117"/>
    </location>
    <ligand>
        <name>Mn(2+)</name>
        <dbReference type="ChEBI" id="CHEBI:29035"/>
    </ligand>
</feature>
<feature type="binding site" evidence="12">
    <location>
        <position position="112"/>
    </location>
    <ligand>
        <name>Mn(2+)</name>
        <dbReference type="ChEBI" id="CHEBI:29035"/>
    </ligand>
</feature>
<dbReference type="Proteomes" id="UP000006038">
    <property type="component" value="Chromosome 8"/>
</dbReference>
<dbReference type="GeneID" id="102704908"/>
<evidence type="ECO:0000256" key="1">
    <source>
        <dbReference type="ARBA" id="ARBA00003629"/>
    </source>
</evidence>
<evidence type="ECO:0000256" key="11">
    <source>
        <dbReference type="PIRSR" id="PIRSR601929-1"/>
    </source>
</evidence>
<reference evidence="16" key="2">
    <citation type="submission" date="2013-04" db="UniProtKB">
        <authorList>
            <consortium name="EnsemblPlants"/>
        </authorList>
    </citation>
    <scope>IDENTIFICATION</scope>
</reference>
<evidence type="ECO:0000313" key="16">
    <source>
        <dbReference type="EnsemblPlants" id="OB08G24490.1"/>
    </source>
</evidence>
<dbReference type="EnsemblPlants" id="OB08G24490.1">
    <property type="protein sequence ID" value="OB08G24490.1"/>
    <property type="gene ID" value="OB08G24490"/>
</dbReference>
<dbReference type="InterPro" id="IPR014710">
    <property type="entry name" value="RmlC-like_jellyroll"/>
</dbReference>
<keyword evidence="17" id="KW-1185">Reference proteome</keyword>
<name>J3MTL8_ORYBR</name>
<dbReference type="GO" id="GO:0030145">
    <property type="term" value="F:manganese ion binding"/>
    <property type="evidence" value="ECO:0007669"/>
    <property type="project" value="UniProtKB-UniRule"/>
</dbReference>
<comment type="subcellular location">
    <subcellularLocation>
        <location evidence="2 14">Secreted</location>
        <location evidence="2 14">Extracellular space</location>
        <location evidence="2 14">Apoplast</location>
    </subcellularLocation>
</comment>